<evidence type="ECO:0000256" key="2">
    <source>
        <dbReference type="ARBA" id="ARBA00010617"/>
    </source>
</evidence>
<comment type="cofactor">
    <cofactor evidence="1 6">
        <name>heme</name>
        <dbReference type="ChEBI" id="CHEBI:30413"/>
    </cofactor>
</comment>
<dbReference type="SUPFAM" id="SSF48264">
    <property type="entry name" value="Cytochrome P450"/>
    <property type="match status" value="1"/>
</dbReference>
<accession>A0A6A5XGN3</accession>
<dbReference type="InterPro" id="IPR050121">
    <property type="entry name" value="Cytochrome_P450_monoxygenase"/>
</dbReference>
<evidence type="ECO:0000256" key="8">
    <source>
        <dbReference type="SAM" id="Phobius"/>
    </source>
</evidence>
<dbReference type="InterPro" id="IPR002401">
    <property type="entry name" value="Cyt_P450_E_grp-I"/>
</dbReference>
<dbReference type="PRINTS" id="PR00463">
    <property type="entry name" value="EP450I"/>
</dbReference>
<dbReference type="InterPro" id="IPR036396">
    <property type="entry name" value="Cyt_P450_sf"/>
</dbReference>
<dbReference type="GO" id="GO:0004497">
    <property type="term" value="F:monooxygenase activity"/>
    <property type="evidence" value="ECO:0007669"/>
    <property type="project" value="UniProtKB-KW"/>
</dbReference>
<dbReference type="PANTHER" id="PTHR24305:SF210">
    <property type="entry name" value="CYTOCHROME P450 MONOOXYGENASE ASQL-RELATED"/>
    <property type="match status" value="1"/>
</dbReference>
<feature type="transmembrane region" description="Helical" evidence="8">
    <location>
        <begin position="12"/>
        <end position="36"/>
    </location>
</feature>
<keyword evidence="7" id="KW-0560">Oxidoreductase</keyword>
<keyword evidence="10" id="KW-1185">Reference proteome</keyword>
<name>A0A6A5XGN3_9PLEO</name>
<keyword evidence="4 6" id="KW-0479">Metal-binding</keyword>
<evidence type="ECO:0000256" key="6">
    <source>
        <dbReference type="PIRSR" id="PIRSR602401-1"/>
    </source>
</evidence>
<feature type="binding site" description="axial binding residue" evidence="6">
    <location>
        <position position="475"/>
    </location>
    <ligand>
        <name>heme</name>
        <dbReference type="ChEBI" id="CHEBI:30413"/>
    </ligand>
    <ligandPart>
        <name>Fe</name>
        <dbReference type="ChEBI" id="CHEBI:18248"/>
    </ligandPart>
</feature>
<reference evidence="9" key="1">
    <citation type="journal article" date="2020" name="Stud. Mycol.">
        <title>101 Dothideomycetes genomes: a test case for predicting lifestyles and emergence of pathogens.</title>
        <authorList>
            <person name="Haridas S."/>
            <person name="Albert R."/>
            <person name="Binder M."/>
            <person name="Bloem J."/>
            <person name="Labutti K."/>
            <person name="Salamov A."/>
            <person name="Andreopoulos B."/>
            <person name="Baker S."/>
            <person name="Barry K."/>
            <person name="Bills G."/>
            <person name="Bluhm B."/>
            <person name="Cannon C."/>
            <person name="Castanera R."/>
            <person name="Culley D."/>
            <person name="Daum C."/>
            <person name="Ezra D."/>
            <person name="Gonzalez J."/>
            <person name="Henrissat B."/>
            <person name="Kuo A."/>
            <person name="Liang C."/>
            <person name="Lipzen A."/>
            <person name="Lutzoni F."/>
            <person name="Magnuson J."/>
            <person name="Mondo S."/>
            <person name="Nolan M."/>
            <person name="Ohm R."/>
            <person name="Pangilinan J."/>
            <person name="Park H.-J."/>
            <person name="Ramirez L."/>
            <person name="Alfaro M."/>
            <person name="Sun H."/>
            <person name="Tritt A."/>
            <person name="Yoshinaga Y."/>
            <person name="Zwiers L.-H."/>
            <person name="Turgeon B."/>
            <person name="Goodwin S."/>
            <person name="Spatafora J."/>
            <person name="Crous P."/>
            <person name="Grigoriev I."/>
        </authorList>
    </citation>
    <scope>NUCLEOTIDE SEQUENCE</scope>
    <source>
        <strain evidence="9">CBS 175.79</strain>
    </source>
</reference>
<dbReference type="Pfam" id="PF00067">
    <property type="entry name" value="p450"/>
    <property type="match status" value="1"/>
</dbReference>
<dbReference type="RefSeq" id="XP_033380432.1">
    <property type="nucleotide sequence ID" value="XM_033525322.1"/>
</dbReference>
<evidence type="ECO:0000256" key="1">
    <source>
        <dbReference type="ARBA" id="ARBA00001971"/>
    </source>
</evidence>
<keyword evidence="7 9" id="KW-0503">Monooxygenase</keyword>
<dbReference type="PRINTS" id="PR00385">
    <property type="entry name" value="P450"/>
</dbReference>
<keyword evidence="8" id="KW-0472">Membrane</keyword>
<keyword evidence="8" id="KW-1133">Transmembrane helix</keyword>
<evidence type="ECO:0000256" key="5">
    <source>
        <dbReference type="ARBA" id="ARBA00023004"/>
    </source>
</evidence>
<dbReference type="PANTHER" id="PTHR24305">
    <property type="entry name" value="CYTOCHROME P450"/>
    <property type="match status" value="1"/>
</dbReference>
<evidence type="ECO:0000313" key="10">
    <source>
        <dbReference type="Proteomes" id="UP000799778"/>
    </source>
</evidence>
<evidence type="ECO:0000256" key="4">
    <source>
        <dbReference type="ARBA" id="ARBA00022723"/>
    </source>
</evidence>
<dbReference type="EMBL" id="ML978073">
    <property type="protein sequence ID" value="KAF2012093.1"/>
    <property type="molecule type" value="Genomic_DNA"/>
</dbReference>
<dbReference type="InterPro" id="IPR017972">
    <property type="entry name" value="Cyt_P450_CS"/>
</dbReference>
<comment type="similarity">
    <text evidence="2 7">Belongs to the cytochrome P450 family.</text>
</comment>
<sequence>MATSTNLLPDDFHIFSLAGIALSASIFLTVSIIYTISHGIYNLYFHPLHHIPGPFWSRASGIPYNLRMRRGTVAPWLLAAHARYGDAVRVNPNEVSFISGETAWQDIYGFHHGGGSKNGKKNLTSAAYLKDRRWFPLPLNKTWSIIASDEETHGRMRRNLSHAFSEKALKEQEGIIQGYVGLLVERLKECVEEGRSEVNVMRWYNYTTFDVIADLMFGEPLYCLRDRGYHPWVNLVFATVKAVAFIAARTHFPIFYYYDQLLSLTNPNHANKVLRMRKDFFDLSRQKVTDRIALGPTRPDFMTAILHNQSAPEKALTRDEIDSNAIIMLVAGSETSATALSGTTYLVLRDASVHARVVKEVRGAFGAAEEITMDRVARLEFLNACLHEGLRIYPPVPTGFPRVVPAGGDTISGVYVPGGTSVYVSQHASNLSPRNFKNPEVYAPERWLASKDPSSEYANDNRAAYSPFSFGPRSCLGKNLAYAEMRLILAQMLFNFDLELVDNGGDKDGKGWLDGQKVFTLWEKPDLMVRLSPVTKAEAVESKDE</sequence>
<dbReference type="Proteomes" id="UP000799778">
    <property type="component" value="Unassembled WGS sequence"/>
</dbReference>
<evidence type="ECO:0000313" key="9">
    <source>
        <dbReference type="EMBL" id="KAF2012093.1"/>
    </source>
</evidence>
<dbReference type="GO" id="GO:0005506">
    <property type="term" value="F:iron ion binding"/>
    <property type="evidence" value="ECO:0007669"/>
    <property type="project" value="InterPro"/>
</dbReference>
<keyword evidence="3 6" id="KW-0349">Heme</keyword>
<organism evidence="9 10">
    <name type="scientific">Aaosphaeria arxii CBS 175.79</name>
    <dbReference type="NCBI Taxonomy" id="1450172"/>
    <lineage>
        <taxon>Eukaryota</taxon>
        <taxon>Fungi</taxon>
        <taxon>Dikarya</taxon>
        <taxon>Ascomycota</taxon>
        <taxon>Pezizomycotina</taxon>
        <taxon>Dothideomycetes</taxon>
        <taxon>Pleosporomycetidae</taxon>
        <taxon>Pleosporales</taxon>
        <taxon>Pleosporales incertae sedis</taxon>
        <taxon>Aaosphaeria</taxon>
    </lineage>
</organism>
<dbReference type="GeneID" id="54282719"/>
<proteinExistence type="inferred from homology"/>
<dbReference type="GO" id="GO:0016705">
    <property type="term" value="F:oxidoreductase activity, acting on paired donors, with incorporation or reduction of molecular oxygen"/>
    <property type="evidence" value="ECO:0007669"/>
    <property type="project" value="InterPro"/>
</dbReference>
<dbReference type="PROSITE" id="PS00086">
    <property type="entry name" value="CYTOCHROME_P450"/>
    <property type="match status" value="1"/>
</dbReference>
<protein>
    <submittedName>
        <fullName evidence="9">Cytochrome P450 monooxygenase-like protein</fullName>
    </submittedName>
</protein>
<dbReference type="CDD" id="cd11058">
    <property type="entry name" value="CYP60B-like"/>
    <property type="match status" value="1"/>
</dbReference>
<dbReference type="Gene3D" id="1.10.630.10">
    <property type="entry name" value="Cytochrome P450"/>
    <property type="match status" value="1"/>
</dbReference>
<dbReference type="GO" id="GO:0020037">
    <property type="term" value="F:heme binding"/>
    <property type="evidence" value="ECO:0007669"/>
    <property type="project" value="InterPro"/>
</dbReference>
<dbReference type="OrthoDB" id="1470350at2759"/>
<evidence type="ECO:0000256" key="7">
    <source>
        <dbReference type="RuleBase" id="RU000461"/>
    </source>
</evidence>
<evidence type="ECO:0000256" key="3">
    <source>
        <dbReference type="ARBA" id="ARBA00022617"/>
    </source>
</evidence>
<gene>
    <name evidence="9" type="ORF">BU24DRAFT_396897</name>
</gene>
<keyword evidence="8" id="KW-0812">Transmembrane</keyword>
<dbReference type="AlphaFoldDB" id="A0A6A5XGN3"/>
<keyword evidence="5 6" id="KW-0408">Iron</keyword>
<dbReference type="InterPro" id="IPR001128">
    <property type="entry name" value="Cyt_P450"/>
</dbReference>